<dbReference type="Proteomes" id="UP000184300">
    <property type="component" value="Unassembled WGS sequence"/>
</dbReference>
<evidence type="ECO:0000256" key="1">
    <source>
        <dbReference type="SAM" id="MobiDB-lite"/>
    </source>
</evidence>
<gene>
    <name evidence="2" type="ORF">ASPGLDRAFT_21833</name>
</gene>
<dbReference type="GeneID" id="34459394"/>
<dbReference type="OrthoDB" id="10385692at2759"/>
<evidence type="ECO:0000313" key="3">
    <source>
        <dbReference type="Proteomes" id="UP000184300"/>
    </source>
</evidence>
<dbReference type="AlphaFoldDB" id="A0A1L9VWI7"/>
<evidence type="ECO:0000313" key="2">
    <source>
        <dbReference type="EMBL" id="OJJ88272.1"/>
    </source>
</evidence>
<feature type="region of interest" description="Disordered" evidence="1">
    <location>
        <begin position="346"/>
        <end position="372"/>
    </location>
</feature>
<dbReference type="RefSeq" id="XP_022404948.1">
    <property type="nucleotide sequence ID" value="XM_022543133.1"/>
</dbReference>
<protein>
    <submittedName>
        <fullName evidence="2">Uncharacterized protein</fullName>
    </submittedName>
</protein>
<dbReference type="EMBL" id="KV878889">
    <property type="protein sequence ID" value="OJJ88272.1"/>
    <property type="molecule type" value="Genomic_DNA"/>
</dbReference>
<name>A0A1L9VWI7_ASPGL</name>
<keyword evidence="3" id="KW-1185">Reference proteome</keyword>
<sequence>MAWLPVWIHGSLMNHNYYQTRENSLRSRLFKNKIAKKKATPISKEVSDRIGAVLRRVRRNMAASNSSFINNLGKVINEQRVSRKLAFRKMVLALPTLEDKLNEIEDRYNRYYPLEQISARDLDGVAYWPPVGDAERRKFLSILTVRVNEYIQTNDDKGCHETISLPGEYVALLEYCDAVQDPDLRSIGVGGLHGSWCVWPQGDKAACLVPLNASVEGTIALCTQNGEPPSAWEFKTAFMIDRTPLMYCIYGYTRYRKDYIHPPNSPFPERKTTRKDYEWKWRIFYEGSGQKENSKVFDSLPEYLNWLAGWYKREVDGDLFFAAAQVNKPDFMLGDFSDTESVGTVDTEIIDDDGSDTEPFTDDEYDNEKDGD</sequence>
<feature type="compositionally biased region" description="Acidic residues" evidence="1">
    <location>
        <begin position="348"/>
        <end position="372"/>
    </location>
</feature>
<reference evidence="3" key="1">
    <citation type="journal article" date="2017" name="Genome Biol.">
        <title>Comparative genomics reveals high biological diversity and specific adaptations in the industrially and medically important fungal genus Aspergillus.</title>
        <authorList>
            <person name="de Vries R.P."/>
            <person name="Riley R."/>
            <person name="Wiebenga A."/>
            <person name="Aguilar-Osorio G."/>
            <person name="Amillis S."/>
            <person name="Uchima C.A."/>
            <person name="Anderluh G."/>
            <person name="Asadollahi M."/>
            <person name="Askin M."/>
            <person name="Barry K."/>
            <person name="Battaglia E."/>
            <person name="Bayram O."/>
            <person name="Benocci T."/>
            <person name="Braus-Stromeyer S.A."/>
            <person name="Caldana C."/>
            <person name="Canovas D."/>
            <person name="Cerqueira G.C."/>
            <person name="Chen F."/>
            <person name="Chen W."/>
            <person name="Choi C."/>
            <person name="Clum A."/>
            <person name="Dos Santos R.A."/>
            <person name="Damasio A.R."/>
            <person name="Diallinas G."/>
            <person name="Emri T."/>
            <person name="Fekete E."/>
            <person name="Flipphi M."/>
            <person name="Freyberg S."/>
            <person name="Gallo A."/>
            <person name="Gournas C."/>
            <person name="Habgood R."/>
            <person name="Hainaut M."/>
            <person name="Harispe M.L."/>
            <person name="Henrissat B."/>
            <person name="Hilden K.S."/>
            <person name="Hope R."/>
            <person name="Hossain A."/>
            <person name="Karabika E."/>
            <person name="Karaffa L."/>
            <person name="Karanyi Z."/>
            <person name="Krasevec N."/>
            <person name="Kuo A."/>
            <person name="Kusch H."/>
            <person name="LaButti K."/>
            <person name="Lagendijk E.L."/>
            <person name="Lapidus A."/>
            <person name="Levasseur A."/>
            <person name="Lindquist E."/>
            <person name="Lipzen A."/>
            <person name="Logrieco A.F."/>
            <person name="MacCabe A."/>
            <person name="Maekelae M.R."/>
            <person name="Malavazi I."/>
            <person name="Melin P."/>
            <person name="Meyer V."/>
            <person name="Mielnichuk N."/>
            <person name="Miskei M."/>
            <person name="Molnar A.P."/>
            <person name="Mule G."/>
            <person name="Ngan C.Y."/>
            <person name="Orejas M."/>
            <person name="Orosz E."/>
            <person name="Ouedraogo J.P."/>
            <person name="Overkamp K.M."/>
            <person name="Park H.-S."/>
            <person name="Perrone G."/>
            <person name="Piumi F."/>
            <person name="Punt P.J."/>
            <person name="Ram A.F."/>
            <person name="Ramon A."/>
            <person name="Rauscher S."/>
            <person name="Record E."/>
            <person name="Riano-Pachon D.M."/>
            <person name="Robert V."/>
            <person name="Roehrig J."/>
            <person name="Ruller R."/>
            <person name="Salamov A."/>
            <person name="Salih N.S."/>
            <person name="Samson R.A."/>
            <person name="Sandor E."/>
            <person name="Sanguinetti M."/>
            <person name="Schuetze T."/>
            <person name="Sepcic K."/>
            <person name="Shelest E."/>
            <person name="Sherlock G."/>
            <person name="Sophianopoulou V."/>
            <person name="Squina F.M."/>
            <person name="Sun H."/>
            <person name="Susca A."/>
            <person name="Todd R.B."/>
            <person name="Tsang A."/>
            <person name="Unkles S.E."/>
            <person name="van de Wiele N."/>
            <person name="van Rossen-Uffink D."/>
            <person name="Oliveira J.V."/>
            <person name="Vesth T.C."/>
            <person name="Visser J."/>
            <person name="Yu J.-H."/>
            <person name="Zhou M."/>
            <person name="Andersen M.R."/>
            <person name="Archer D.B."/>
            <person name="Baker S.E."/>
            <person name="Benoit I."/>
            <person name="Brakhage A.A."/>
            <person name="Braus G.H."/>
            <person name="Fischer R."/>
            <person name="Frisvad J.C."/>
            <person name="Goldman G.H."/>
            <person name="Houbraken J."/>
            <person name="Oakley B."/>
            <person name="Pocsi I."/>
            <person name="Scazzocchio C."/>
            <person name="Seiboth B."/>
            <person name="vanKuyk P.A."/>
            <person name="Wortman J."/>
            <person name="Dyer P.S."/>
            <person name="Grigoriev I.V."/>
        </authorList>
    </citation>
    <scope>NUCLEOTIDE SEQUENCE [LARGE SCALE GENOMIC DNA]</scope>
    <source>
        <strain evidence="3">CBS 516.65</strain>
    </source>
</reference>
<proteinExistence type="predicted"/>
<dbReference type="VEuPathDB" id="FungiDB:ASPGLDRAFT_21833"/>
<accession>A0A1L9VWI7</accession>
<organism evidence="2 3">
    <name type="scientific">Aspergillus glaucus CBS 516.65</name>
    <dbReference type="NCBI Taxonomy" id="1160497"/>
    <lineage>
        <taxon>Eukaryota</taxon>
        <taxon>Fungi</taxon>
        <taxon>Dikarya</taxon>
        <taxon>Ascomycota</taxon>
        <taxon>Pezizomycotina</taxon>
        <taxon>Eurotiomycetes</taxon>
        <taxon>Eurotiomycetidae</taxon>
        <taxon>Eurotiales</taxon>
        <taxon>Aspergillaceae</taxon>
        <taxon>Aspergillus</taxon>
        <taxon>Aspergillus subgen. Aspergillus</taxon>
    </lineage>
</organism>